<dbReference type="SMART" id="SM00065">
    <property type="entry name" value="GAF"/>
    <property type="match status" value="1"/>
</dbReference>
<dbReference type="Gene3D" id="1.10.287.130">
    <property type="match status" value="1"/>
</dbReference>
<dbReference type="GO" id="GO:0006355">
    <property type="term" value="P:regulation of DNA-templated transcription"/>
    <property type="evidence" value="ECO:0007669"/>
    <property type="project" value="InterPro"/>
</dbReference>
<keyword evidence="5" id="KW-0808">Transferase</keyword>
<dbReference type="InterPro" id="IPR035965">
    <property type="entry name" value="PAS-like_dom_sf"/>
</dbReference>
<protein>
    <recommendedName>
        <fullName evidence="3">histidine kinase</fullName>
        <ecNumber evidence="3">2.7.13.3</ecNumber>
    </recommendedName>
</protein>
<evidence type="ECO:0000259" key="7">
    <source>
        <dbReference type="PROSITE" id="PS50109"/>
    </source>
</evidence>
<evidence type="ECO:0000256" key="1">
    <source>
        <dbReference type="ARBA" id="ARBA00000085"/>
    </source>
</evidence>
<dbReference type="Gene3D" id="3.30.565.10">
    <property type="entry name" value="Histidine kinase-like ATPase, C-terminal domain"/>
    <property type="match status" value="1"/>
</dbReference>
<dbReference type="CDD" id="cd00130">
    <property type="entry name" value="PAS"/>
    <property type="match status" value="1"/>
</dbReference>
<dbReference type="CDD" id="cd00082">
    <property type="entry name" value="HisKA"/>
    <property type="match status" value="1"/>
</dbReference>
<dbReference type="Proteomes" id="UP000605361">
    <property type="component" value="Unassembled WGS sequence"/>
</dbReference>
<evidence type="ECO:0000256" key="6">
    <source>
        <dbReference type="ARBA" id="ARBA00023012"/>
    </source>
</evidence>
<accession>A0A931ARX1</accession>
<dbReference type="PROSITE" id="PS50112">
    <property type="entry name" value="PAS"/>
    <property type="match status" value="1"/>
</dbReference>
<dbReference type="InterPro" id="IPR003018">
    <property type="entry name" value="GAF"/>
</dbReference>
<dbReference type="PANTHER" id="PTHR43547">
    <property type="entry name" value="TWO-COMPONENT HISTIDINE KINASE"/>
    <property type="match status" value="1"/>
</dbReference>
<sequence length="554" mass="60167">MTAGDLEGWARYGFSEELVRALFHGLRVGLYVVDHTGKILIVNPYAERLLDRPARQWIGADSHDLLHRNADGSPIPREDCQISAAFSEGVYVRSEESWFTCGSGGLVPLGVMVAPLPLGGEKGMGSVVLFYDLRRHKAVEHKQAAALAALEKLTDRLSLMAETSTLLASTLKVDEALRWLSCLVVPRLADWAMIDLLGPGNRVDKVAVAVKQGRGECKQWERPLPPVPEAFRSPMAQVMRGGPAVLLNPEDVAERINSVVCSVEELGAHSIILAPLRTPRRVLGALTLARYETSPVYDSTDLSFIGDIASRAGLAVDNADMFEEQRRFASTTSHELRTPLAGLRALLDEAVLYPADVDPHETIRQALTVTDRLETIVDDLLVLARLRAGDPAAYEPIDLGALVTEEAAALMGGVPVHVDADCDVNVLGNRIQLIRLIDNLLVNARRHAGTRVEVTVRRAEGSAVITVQDDGAGIAPQDRESVFEPFVRLDDGRRREPGGSGLGLAISRDIARAHHGTLRVEDSPQGAKFVLWLPLISACPRNTSDTIGTPRSDP</sequence>
<dbReference type="Pfam" id="PF02518">
    <property type="entry name" value="HATPase_c"/>
    <property type="match status" value="1"/>
</dbReference>
<dbReference type="SUPFAM" id="SSF55781">
    <property type="entry name" value="GAF domain-like"/>
    <property type="match status" value="1"/>
</dbReference>
<dbReference type="PANTHER" id="PTHR43547:SF2">
    <property type="entry name" value="HYBRID SIGNAL TRANSDUCTION HISTIDINE KINASE C"/>
    <property type="match status" value="1"/>
</dbReference>
<dbReference type="InterPro" id="IPR003661">
    <property type="entry name" value="HisK_dim/P_dom"/>
</dbReference>
<dbReference type="InterPro" id="IPR005467">
    <property type="entry name" value="His_kinase_dom"/>
</dbReference>
<evidence type="ECO:0000313" key="9">
    <source>
        <dbReference type="EMBL" id="MBF8193847.1"/>
    </source>
</evidence>
<dbReference type="Gene3D" id="3.30.450.40">
    <property type="match status" value="1"/>
</dbReference>
<dbReference type="PRINTS" id="PR00344">
    <property type="entry name" value="BCTRLSENSOR"/>
</dbReference>
<keyword evidence="6" id="KW-0902">Two-component regulatory system</keyword>
<comment type="caution">
    <text evidence="9">The sequence shown here is derived from an EMBL/GenBank/DDBJ whole genome shotgun (WGS) entry which is preliminary data.</text>
</comment>
<dbReference type="SUPFAM" id="SSF47384">
    <property type="entry name" value="Homodimeric domain of signal transducing histidine kinase"/>
    <property type="match status" value="1"/>
</dbReference>
<dbReference type="SMART" id="SM00387">
    <property type="entry name" value="HATPase_c"/>
    <property type="match status" value="1"/>
</dbReference>
<comment type="catalytic activity">
    <reaction evidence="1">
        <text>ATP + protein L-histidine = ADP + protein N-phospho-L-histidine.</text>
        <dbReference type="EC" id="2.7.13.3"/>
    </reaction>
</comment>
<dbReference type="Gene3D" id="3.30.450.20">
    <property type="entry name" value="PAS domain"/>
    <property type="match status" value="1"/>
</dbReference>
<dbReference type="SUPFAM" id="SSF55874">
    <property type="entry name" value="ATPase domain of HSP90 chaperone/DNA topoisomerase II/histidine kinase"/>
    <property type="match status" value="1"/>
</dbReference>
<dbReference type="InterPro" id="IPR036097">
    <property type="entry name" value="HisK_dim/P_sf"/>
</dbReference>
<feature type="domain" description="PAS" evidence="8">
    <location>
        <begin position="15"/>
        <end position="67"/>
    </location>
</feature>
<dbReference type="GO" id="GO:0000155">
    <property type="term" value="F:phosphorelay sensor kinase activity"/>
    <property type="evidence" value="ECO:0007669"/>
    <property type="project" value="InterPro"/>
</dbReference>
<keyword evidence="5" id="KW-0418">Kinase</keyword>
<evidence type="ECO:0000259" key="8">
    <source>
        <dbReference type="PROSITE" id="PS50112"/>
    </source>
</evidence>
<evidence type="ECO:0000256" key="2">
    <source>
        <dbReference type="ARBA" id="ARBA00004236"/>
    </source>
</evidence>
<dbReference type="EC" id="2.7.13.3" evidence="3"/>
<evidence type="ECO:0000256" key="3">
    <source>
        <dbReference type="ARBA" id="ARBA00012438"/>
    </source>
</evidence>
<evidence type="ECO:0000256" key="4">
    <source>
        <dbReference type="ARBA" id="ARBA00022553"/>
    </source>
</evidence>
<dbReference type="PROSITE" id="PS50109">
    <property type="entry name" value="HIS_KIN"/>
    <property type="match status" value="1"/>
</dbReference>
<dbReference type="SMART" id="SM00388">
    <property type="entry name" value="HisKA"/>
    <property type="match status" value="1"/>
</dbReference>
<reference evidence="9" key="1">
    <citation type="submission" date="2020-11" db="EMBL/GenBank/DDBJ databases">
        <title>Whole-genome analyses of Nonomuraea sp. K274.</title>
        <authorList>
            <person name="Veyisoglu A."/>
        </authorList>
    </citation>
    <scope>NUCLEOTIDE SEQUENCE</scope>
    <source>
        <strain evidence="9">K274</strain>
    </source>
</reference>
<organism evidence="9 10">
    <name type="scientific">Nonomuraea cypriaca</name>
    <dbReference type="NCBI Taxonomy" id="1187855"/>
    <lineage>
        <taxon>Bacteria</taxon>
        <taxon>Bacillati</taxon>
        <taxon>Actinomycetota</taxon>
        <taxon>Actinomycetes</taxon>
        <taxon>Streptosporangiales</taxon>
        <taxon>Streptosporangiaceae</taxon>
        <taxon>Nonomuraea</taxon>
    </lineage>
</organism>
<dbReference type="GO" id="GO:0005886">
    <property type="term" value="C:plasma membrane"/>
    <property type="evidence" value="ECO:0007669"/>
    <property type="project" value="UniProtKB-SubCell"/>
</dbReference>
<comment type="subcellular location">
    <subcellularLocation>
        <location evidence="2">Cell membrane</location>
    </subcellularLocation>
</comment>
<evidence type="ECO:0000313" key="10">
    <source>
        <dbReference type="Proteomes" id="UP000605361"/>
    </source>
</evidence>
<evidence type="ECO:0000256" key="5">
    <source>
        <dbReference type="ARBA" id="ARBA00022777"/>
    </source>
</evidence>
<dbReference type="InterPro" id="IPR003594">
    <property type="entry name" value="HATPase_dom"/>
</dbReference>
<feature type="domain" description="Histidine kinase" evidence="7">
    <location>
        <begin position="331"/>
        <end position="537"/>
    </location>
</feature>
<proteinExistence type="predicted"/>
<gene>
    <name evidence="9" type="ORF">ITP53_50860</name>
</gene>
<dbReference type="InterPro" id="IPR013767">
    <property type="entry name" value="PAS_fold"/>
</dbReference>
<dbReference type="Pfam" id="PF01590">
    <property type="entry name" value="GAF"/>
    <property type="match status" value="1"/>
</dbReference>
<keyword evidence="10" id="KW-1185">Reference proteome</keyword>
<dbReference type="SUPFAM" id="SSF55785">
    <property type="entry name" value="PYP-like sensor domain (PAS domain)"/>
    <property type="match status" value="1"/>
</dbReference>
<dbReference type="InterPro" id="IPR000014">
    <property type="entry name" value="PAS"/>
</dbReference>
<dbReference type="RefSeq" id="WP_195902695.1">
    <property type="nucleotide sequence ID" value="NZ_JADOGI010000324.1"/>
</dbReference>
<dbReference type="SMART" id="SM00091">
    <property type="entry name" value="PAS"/>
    <property type="match status" value="1"/>
</dbReference>
<dbReference type="Pfam" id="PF00512">
    <property type="entry name" value="HisKA"/>
    <property type="match status" value="1"/>
</dbReference>
<dbReference type="InterPro" id="IPR029016">
    <property type="entry name" value="GAF-like_dom_sf"/>
</dbReference>
<dbReference type="EMBL" id="JADOGI010000324">
    <property type="protein sequence ID" value="MBF8193847.1"/>
    <property type="molecule type" value="Genomic_DNA"/>
</dbReference>
<dbReference type="Pfam" id="PF00989">
    <property type="entry name" value="PAS"/>
    <property type="match status" value="1"/>
</dbReference>
<dbReference type="InterPro" id="IPR036890">
    <property type="entry name" value="HATPase_C_sf"/>
</dbReference>
<dbReference type="InterPro" id="IPR004358">
    <property type="entry name" value="Sig_transdc_His_kin-like_C"/>
</dbReference>
<keyword evidence="4" id="KW-0597">Phosphoprotein</keyword>
<dbReference type="AlphaFoldDB" id="A0A931ARX1"/>
<name>A0A931ARX1_9ACTN</name>